<keyword evidence="3" id="KW-1185">Reference proteome</keyword>
<dbReference type="Pfam" id="PF09694">
    <property type="entry name" value="Gcw_chp"/>
    <property type="match status" value="1"/>
</dbReference>
<dbReference type="RefSeq" id="WP_345302953.1">
    <property type="nucleotide sequence ID" value="NZ_BAABJE010000007.1"/>
</dbReference>
<accession>A0ABP9BA23</accession>
<reference evidence="3" key="1">
    <citation type="journal article" date="2019" name="Int. J. Syst. Evol. Microbiol.">
        <title>The Global Catalogue of Microorganisms (GCM) 10K type strain sequencing project: providing services to taxonomists for standard genome sequencing and annotation.</title>
        <authorList>
            <consortium name="The Broad Institute Genomics Platform"/>
            <consortium name="The Broad Institute Genome Sequencing Center for Infectious Disease"/>
            <person name="Wu L."/>
            <person name="Ma J."/>
        </authorList>
    </citation>
    <scope>NUCLEOTIDE SEQUENCE [LARGE SCALE GENOMIC DNA]</scope>
    <source>
        <strain evidence="3">JCM 18204</strain>
    </source>
</reference>
<feature type="chain" id="PRO_5045353837" evidence="1">
    <location>
        <begin position="21"/>
        <end position="233"/>
    </location>
</feature>
<gene>
    <name evidence="2" type="ORF">GCM10023307_17670</name>
</gene>
<keyword evidence="1" id="KW-0732">Signal</keyword>
<protein>
    <submittedName>
        <fullName evidence="2">TorF family putative porin</fullName>
    </submittedName>
</protein>
<dbReference type="InterPro" id="IPR010239">
    <property type="entry name" value="CHP02001"/>
</dbReference>
<organism evidence="2 3">
    <name type="scientific">Lysobacter hankyongensis</name>
    <dbReference type="NCBI Taxonomy" id="1176535"/>
    <lineage>
        <taxon>Bacteria</taxon>
        <taxon>Pseudomonadati</taxon>
        <taxon>Pseudomonadota</taxon>
        <taxon>Gammaproteobacteria</taxon>
        <taxon>Lysobacterales</taxon>
        <taxon>Lysobacteraceae</taxon>
        <taxon>Lysobacter</taxon>
    </lineage>
</organism>
<dbReference type="NCBIfam" id="TIGR02001">
    <property type="entry name" value="gcw_chp"/>
    <property type="match status" value="1"/>
</dbReference>
<sequence length="233" mass="24999">MRKQLISVALLALMPLAAQAQDEDDSGFNWNAAATSEYMFRGISQTDDKPAIQAGAGYSWSNGLYVGAWASNVDFGESTDAEVDTFVGWNGDLSDSVNLDVQLVRYNYVGEPDGVDYAYNELIGKVSFAENYSATLGYTNDYLNSSTDSIYAALGGSWEVGDGYNITAGVGYTTVDDDLATQDGYMDYSVGVNRDFGPVNIGVSYIGTDNNGEDLFGEDNAEDKFVVTFSVGG</sequence>
<proteinExistence type="predicted"/>
<dbReference type="EMBL" id="BAABJE010000007">
    <property type="protein sequence ID" value="GAA4792700.1"/>
    <property type="molecule type" value="Genomic_DNA"/>
</dbReference>
<evidence type="ECO:0000256" key="1">
    <source>
        <dbReference type="SAM" id="SignalP"/>
    </source>
</evidence>
<evidence type="ECO:0000313" key="3">
    <source>
        <dbReference type="Proteomes" id="UP001499959"/>
    </source>
</evidence>
<evidence type="ECO:0000313" key="2">
    <source>
        <dbReference type="EMBL" id="GAA4792700.1"/>
    </source>
</evidence>
<comment type="caution">
    <text evidence="2">The sequence shown here is derived from an EMBL/GenBank/DDBJ whole genome shotgun (WGS) entry which is preliminary data.</text>
</comment>
<feature type="signal peptide" evidence="1">
    <location>
        <begin position="1"/>
        <end position="20"/>
    </location>
</feature>
<name>A0ABP9BA23_9GAMM</name>
<dbReference type="Proteomes" id="UP001499959">
    <property type="component" value="Unassembled WGS sequence"/>
</dbReference>